<evidence type="ECO:0000313" key="2">
    <source>
        <dbReference type="Proteomes" id="UP001302602"/>
    </source>
</evidence>
<dbReference type="EMBL" id="MU853237">
    <property type="protein sequence ID" value="KAK4120673.1"/>
    <property type="molecule type" value="Genomic_DNA"/>
</dbReference>
<reference evidence="1" key="1">
    <citation type="journal article" date="2023" name="Mol. Phylogenet. Evol.">
        <title>Genome-scale phylogeny and comparative genomics of the fungal order Sordariales.</title>
        <authorList>
            <person name="Hensen N."/>
            <person name="Bonometti L."/>
            <person name="Westerberg I."/>
            <person name="Brannstrom I.O."/>
            <person name="Guillou S."/>
            <person name="Cros-Aarteil S."/>
            <person name="Calhoun S."/>
            <person name="Haridas S."/>
            <person name="Kuo A."/>
            <person name="Mondo S."/>
            <person name="Pangilinan J."/>
            <person name="Riley R."/>
            <person name="LaButti K."/>
            <person name="Andreopoulos B."/>
            <person name="Lipzen A."/>
            <person name="Chen C."/>
            <person name="Yan M."/>
            <person name="Daum C."/>
            <person name="Ng V."/>
            <person name="Clum A."/>
            <person name="Steindorff A."/>
            <person name="Ohm R.A."/>
            <person name="Martin F."/>
            <person name="Silar P."/>
            <person name="Natvig D.O."/>
            <person name="Lalanne C."/>
            <person name="Gautier V."/>
            <person name="Ament-Velasquez S.L."/>
            <person name="Kruys A."/>
            <person name="Hutchinson M.I."/>
            <person name="Powell A.J."/>
            <person name="Barry K."/>
            <person name="Miller A.N."/>
            <person name="Grigoriev I.V."/>
            <person name="Debuchy R."/>
            <person name="Gladieux P."/>
            <person name="Hiltunen Thoren M."/>
            <person name="Johannesson H."/>
        </authorList>
    </citation>
    <scope>NUCLEOTIDE SEQUENCE</scope>
    <source>
        <strain evidence="1">CBS 731.68</strain>
    </source>
</reference>
<gene>
    <name evidence="1" type="ORF">N657DRAFT_151945</name>
</gene>
<evidence type="ECO:0000313" key="1">
    <source>
        <dbReference type="EMBL" id="KAK4120673.1"/>
    </source>
</evidence>
<accession>A0AAN6TTX3</accession>
<dbReference type="GeneID" id="87822740"/>
<dbReference type="RefSeq" id="XP_062644444.1">
    <property type="nucleotide sequence ID" value="XM_062785974.1"/>
</dbReference>
<sequence length="146" mass="15728">MGGSVTLGISENLARTIFILSSTTSCLPITPSMHNVQSNIKTSSATPTMLHARDSQTPQHNPNTSQASVYKGGRWRAEGSVPTICRIMMSKDHTQIAAGLASRDPQAGLWEFSISSRVSYLPGLDAAQHLPFQSRSSQSSPYRLAP</sequence>
<organism evidence="1 2">
    <name type="scientific">Parathielavia appendiculata</name>
    <dbReference type="NCBI Taxonomy" id="2587402"/>
    <lineage>
        <taxon>Eukaryota</taxon>
        <taxon>Fungi</taxon>
        <taxon>Dikarya</taxon>
        <taxon>Ascomycota</taxon>
        <taxon>Pezizomycotina</taxon>
        <taxon>Sordariomycetes</taxon>
        <taxon>Sordariomycetidae</taxon>
        <taxon>Sordariales</taxon>
        <taxon>Chaetomiaceae</taxon>
        <taxon>Parathielavia</taxon>
    </lineage>
</organism>
<protein>
    <submittedName>
        <fullName evidence="1">Uncharacterized protein</fullName>
    </submittedName>
</protein>
<keyword evidence="2" id="KW-1185">Reference proteome</keyword>
<comment type="caution">
    <text evidence="1">The sequence shown here is derived from an EMBL/GenBank/DDBJ whole genome shotgun (WGS) entry which is preliminary data.</text>
</comment>
<dbReference type="AlphaFoldDB" id="A0AAN6TTX3"/>
<name>A0AAN6TTX3_9PEZI</name>
<reference evidence="1" key="2">
    <citation type="submission" date="2023-05" db="EMBL/GenBank/DDBJ databases">
        <authorList>
            <consortium name="Lawrence Berkeley National Laboratory"/>
            <person name="Steindorff A."/>
            <person name="Hensen N."/>
            <person name="Bonometti L."/>
            <person name="Westerberg I."/>
            <person name="Brannstrom I.O."/>
            <person name="Guillou S."/>
            <person name="Cros-Aarteil S."/>
            <person name="Calhoun S."/>
            <person name="Haridas S."/>
            <person name="Kuo A."/>
            <person name="Mondo S."/>
            <person name="Pangilinan J."/>
            <person name="Riley R."/>
            <person name="Labutti K."/>
            <person name="Andreopoulos B."/>
            <person name="Lipzen A."/>
            <person name="Chen C."/>
            <person name="Yanf M."/>
            <person name="Daum C."/>
            <person name="Ng V."/>
            <person name="Clum A."/>
            <person name="Ohm R."/>
            <person name="Martin F."/>
            <person name="Silar P."/>
            <person name="Natvig D."/>
            <person name="Lalanne C."/>
            <person name="Gautier V."/>
            <person name="Ament-Velasquez S.L."/>
            <person name="Kruys A."/>
            <person name="Hutchinson M.I."/>
            <person name="Powell A.J."/>
            <person name="Barry K."/>
            <person name="Miller A.N."/>
            <person name="Grigoriev I.V."/>
            <person name="Debuchy R."/>
            <person name="Gladieux P."/>
            <person name="Thoren M.H."/>
            <person name="Johannesson H."/>
        </authorList>
    </citation>
    <scope>NUCLEOTIDE SEQUENCE</scope>
    <source>
        <strain evidence="1">CBS 731.68</strain>
    </source>
</reference>
<proteinExistence type="predicted"/>
<dbReference type="Proteomes" id="UP001302602">
    <property type="component" value="Unassembled WGS sequence"/>
</dbReference>